<dbReference type="SUPFAM" id="SSF53649">
    <property type="entry name" value="Alkaline phosphatase-like"/>
    <property type="match status" value="1"/>
</dbReference>
<dbReference type="InterPro" id="IPR017850">
    <property type="entry name" value="Alkaline_phosphatase_core_sf"/>
</dbReference>
<dbReference type="PANTHER" id="PTHR10151">
    <property type="entry name" value="ECTONUCLEOTIDE PYROPHOSPHATASE/PHOSPHODIESTERASE"/>
    <property type="match status" value="1"/>
</dbReference>
<proteinExistence type="predicted"/>
<accession>A0A914S4C2</accession>
<dbReference type="Proteomes" id="UP000887564">
    <property type="component" value="Unplaced"/>
</dbReference>
<sequence>MPVFPSKTFPSHYSIATGLYTIFSGIVDNHFEERNLPEVEKKGINSGERPNYFMRYDSRVSHTQRIDKFDICAISLITFSKLQIANVIVDRMINYLTRRLVDEDLVGCANIVILSDHAEEENYLAYKTEHMPIRYDYRGSPRIGDIIIEGRPGVLLRLENDVEWSKKRLGDHGYDNREPSVLAILGAFGPISTAEKWALYLLNSPTSKNQIEEFSKERCAIANVKWPLFRDSEHCRSACLVRGFTANNRA</sequence>
<dbReference type="Pfam" id="PF01663">
    <property type="entry name" value="Phosphodiest"/>
    <property type="match status" value="1"/>
</dbReference>
<protein>
    <submittedName>
        <fullName evidence="2">Uncharacterized protein</fullName>
    </submittedName>
</protein>
<organism evidence="1 2">
    <name type="scientific">Parascaris equorum</name>
    <name type="common">Equine roundworm</name>
    <dbReference type="NCBI Taxonomy" id="6256"/>
    <lineage>
        <taxon>Eukaryota</taxon>
        <taxon>Metazoa</taxon>
        <taxon>Ecdysozoa</taxon>
        <taxon>Nematoda</taxon>
        <taxon>Chromadorea</taxon>
        <taxon>Rhabditida</taxon>
        <taxon>Spirurina</taxon>
        <taxon>Ascaridomorpha</taxon>
        <taxon>Ascaridoidea</taxon>
        <taxon>Ascarididae</taxon>
        <taxon>Parascaris</taxon>
    </lineage>
</organism>
<evidence type="ECO:0000313" key="1">
    <source>
        <dbReference type="Proteomes" id="UP000887564"/>
    </source>
</evidence>
<dbReference type="PANTHER" id="PTHR10151:SF120">
    <property type="entry name" value="BIS(5'-ADENOSYL)-TRIPHOSPHATASE"/>
    <property type="match status" value="1"/>
</dbReference>
<name>A0A914S4C2_PAREQ</name>
<evidence type="ECO:0000313" key="2">
    <source>
        <dbReference type="WBParaSite" id="PEQ_0001199901-mRNA-1"/>
    </source>
</evidence>
<dbReference type="GO" id="GO:0005773">
    <property type="term" value="C:vacuole"/>
    <property type="evidence" value="ECO:0007669"/>
    <property type="project" value="TreeGrafter"/>
</dbReference>
<dbReference type="Gene3D" id="3.40.720.10">
    <property type="entry name" value="Alkaline Phosphatase, subunit A"/>
    <property type="match status" value="2"/>
</dbReference>
<dbReference type="WBParaSite" id="PEQ_0001199901-mRNA-1">
    <property type="protein sequence ID" value="PEQ_0001199901-mRNA-1"/>
    <property type="gene ID" value="PEQ_0001199901"/>
</dbReference>
<reference evidence="2" key="1">
    <citation type="submission" date="2022-11" db="UniProtKB">
        <authorList>
            <consortium name="WormBaseParasite"/>
        </authorList>
    </citation>
    <scope>IDENTIFICATION</scope>
</reference>
<keyword evidence="1" id="KW-1185">Reference proteome</keyword>
<dbReference type="AlphaFoldDB" id="A0A914S4C2"/>
<dbReference type="InterPro" id="IPR002591">
    <property type="entry name" value="Phosphodiest/P_Trfase"/>
</dbReference>
<dbReference type="GO" id="GO:0016787">
    <property type="term" value="F:hydrolase activity"/>
    <property type="evidence" value="ECO:0007669"/>
    <property type="project" value="UniProtKB-ARBA"/>
</dbReference>